<gene>
    <name evidence="9" type="ORF">Vafri_8704</name>
</gene>
<feature type="region of interest" description="Disordered" evidence="6">
    <location>
        <begin position="131"/>
        <end position="158"/>
    </location>
</feature>
<dbReference type="GO" id="GO:0005509">
    <property type="term" value="F:calcium ion binding"/>
    <property type="evidence" value="ECO:0007669"/>
    <property type="project" value="InterPro"/>
</dbReference>
<reference evidence="9" key="1">
    <citation type="journal article" date="2021" name="Proc. Natl. Acad. Sci. U.S.A.">
        <title>Three genomes in the algal genus Volvox reveal the fate of a haploid sex-determining region after a transition to homothallism.</title>
        <authorList>
            <person name="Yamamoto K."/>
            <person name="Hamaji T."/>
            <person name="Kawai-Toyooka H."/>
            <person name="Matsuzaki R."/>
            <person name="Takahashi F."/>
            <person name="Nishimura Y."/>
            <person name="Kawachi M."/>
            <person name="Noguchi H."/>
            <person name="Minakuchi Y."/>
            <person name="Umen J.G."/>
            <person name="Toyoda A."/>
            <person name="Nozaki H."/>
        </authorList>
    </citation>
    <scope>NUCLEOTIDE SEQUENCE</scope>
    <source>
        <strain evidence="9">NIES-3780</strain>
    </source>
</reference>
<evidence type="ECO:0000256" key="4">
    <source>
        <dbReference type="ARBA" id="ARBA00022989"/>
    </source>
</evidence>
<protein>
    <recommendedName>
        <fullName evidence="8">EF-hand domain-containing protein</fullName>
    </recommendedName>
</protein>
<evidence type="ECO:0000259" key="8">
    <source>
        <dbReference type="PROSITE" id="PS50222"/>
    </source>
</evidence>
<keyword evidence="4 7" id="KW-1133">Transmembrane helix</keyword>
<dbReference type="GO" id="GO:0016020">
    <property type="term" value="C:membrane"/>
    <property type="evidence" value="ECO:0007669"/>
    <property type="project" value="UniProtKB-SubCell"/>
</dbReference>
<dbReference type="EMBL" id="BNCO01000014">
    <property type="protein sequence ID" value="GIL52977.1"/>
    <property type="molecule type" value="Genomic_DNA"/>
</dbReference>
<evidence type="ECO:0000256" key="1">
    <source>
        <dbReference type="ARBA" id="ARBA00004370"/>
    </source>
</evidence>
<dbReference type="GO" id="GO:0006874">
    <property type="term" value="P:intracellular calcium ion homeostasis"/>
    <property type="evidence" value="ECO:0007669"/>
    <property type="project" value="TreeGrafter"/>
</dbReference>
<dbReference type="Pfam" id="PF00924">
    <property type="entry name" value="MS_channel_2nd"/>
    <property type="match status" value="1"/>
</dbReference>
<organism evidence="9 10">
    <name type="scientific">Volvox africanus</name>
    <dbReference type="NCBI Taxonomy" id="51714"/>
    <lineage>
        <taxon>Eukaryota</taxon>
        <taxon>Viridiplantae</taxon>
        <taxon>Chlorophyta</taxon>
        <taxon>core chlorophytes</taxon>
        <taxon>Chlorophyceae</taxon>
        <taxon>CS clade</taxon>
        <taxon>Chlamydomonadales</taxon>
        <taxon>Volvocaceae</taxon>
        <taxon>Volvox</taxon>
    </lineage>
</organism>
<dbReference type="InterPro" id="IPR011992">
    <property type="entry name" value="EF-hand-dom_pair"/>
</dbReference>
<name>A0A8J4B4E1_9CHLO</name>
<dbReference type="InterPro" id="IPR023408">
    <property type="entry name" value="MscS_beta-dom_sf"/>
</dbReference>
<dbReference type="InterPro" id="IPR002048">
    <property type="entry name" value="EF_hand_dom"/>
</dbReference>
<dbReference type="PANTHER" id="PTHR31323:SF1">
    <property type="entry name" value="MECHANOSENSITIVE ION CHANNEL PROTEIN"/>
    <property type="match status" value="1"/>
</dbReference>
<comment type="subcellular location">
    <subcellularLocation>
        <location evidence="1">Membrane</location>
    </subcellularLocation>
</comment>
<dbReference type="InterPro" id="IPR010920">
    <property type="entry name" value="LSM_dom_sf"/>
</dbReference>
<dbReference type="SUPFAM" id="SSF47473">
    <property type="entry name" value="EF-hand"/>
    <property type="match status" value="1"/>
</dbReference>
<keyword evidence="3" id="KW-0106">Calcium</keyword>
<feature type="transmembrane region" description="Helical" evidence="7">
    <location>
        <begin position="325"/>
        <end position="347"/>
    </location>
</feature>
<accession>A0A8J4B4E1</accession>
<dbReference type="Proteomes" id="UP000747399">
    <property type="component" value="Unassembled WGS sequence"/>
</dbReference>
<proteinExistence type="predicted"/>
<dbReference type="InterPro" id="IPR006685">
    <property type="entry name" value="MscS_channel_2nd"/>
</dbReference>
<dbReference type="PANTHER" id="PTHR31323">
    <property type="entry name" value="MECHANOSENSITIVE ION CHANNEL PROTEIN MSY2"/>
    <property type="match status" value="1"/>
</dbReference>
<comment type="caution">
    <text evidence="9">The sequence shown here is derived from an EMBL/GenBank/DDBJ whole genome shotgun (WGS) entry which is preliminary data.</text>
</comment>
<evidence type="ECO:0000256" key="5">
    <source>
        <dbReference type="ARBA" id="ARBA00023136"/>
    </source>
</evidence>
<evidence type="ECO:0000256" key="6">
    <source>
        <dbReference type="SAM" id="MobiDB-lite"/>
    </source>
</evidence>
<evidence type="ECO:0000256" key="3">
    <source>
        <dbReference type="ARBA" id="ARBA00022837"/>
    </source>
</evidence>
<evidence type="ECO:0000256" key="7">
    <source>
        <dbReference type="SAM" id="Phobius"/>
    </source>
</evidence>
<dbReference type="PROSITE" id="PS50222">
    <property type="entry name" value="EF_HAND_2"/>
    <property type="match status" value="1"/>
</dbReference>
<dbReference type="InterPro" id="IPR018247">
    <property type="entry name" value="EF_Hand_1_Ca_BS"/>
</dbReference>
<dbReference type="Gene3D" id="2.30.30.60">
    <property type="match status" value="1"/>
</dbReference>
<evidence type="ECO:0000313" key="10">
    <source>
        <dbReference type="Proteomes" id="UP000747399"/>
    </source>
</evidence>
<keyword evidence="10" id="KW-1185">Reference proteome</keyword>
<dbReference type="GO" id="GO:0005262">
    <property type="term" value="F:calcium channel activity"/>
    <property type="evidence" value="ECO:0007669"/>
    <property type="project" value="TreeGrafter"/>
</dbReference>
<dbReference type="AlphaFoldDB" id="A0A8J4B4E1"/>
<sequence length="710" mass="76493">SSARVETSSSRRFSGGGGRGALGVVTAEPFLTQSSAYFNRILDQSDPGLLRNPETQPSQHQLPDCQMPQPPTTANVAAASAARRGSSGWRFVSPQLVSLISRLLGNGSGSRAAPPGAATRAGSSRYTAATVGAGAARSTSLRHKSATQSSRASPPKRLKSMMGDVIEGLGPQLHRRLAELGAEAFNVVPLNIKKKKAVQNMTETELEKIRNAIVIKTYTALIRKHAGMSEEEQIRELRTVKRFGKALYFNVRGPETTKTQLTLDDFKLFFGDDGDMAKKAFEVFDTDKDGLLSLNDVRDRVVAIYAERSNMARSLRDTDSIVRSLELSLGIAIHFIFLMIYLVVWGVPILKGFSVFSSTVLALTFIFGNSAKNAFESVMFLFVEHPYDVGDMVYFNGDSMRVKRISLLYTDFVKWTNEEVYIPNTKVMSLEIVNWTRTKKKFELHKIQVNVGVPWDVKQDIAAALVAHCSANPNDFSGSPRVMFREVVDPLKVFLGIGFTYNFAPDNFDRLNPARDKLMYVLQSKLAEHKLLHSKHRINHLEADEELRMTMQMRHLGSTEDAERELAEDLTALQMRAQPAAVQHESGPDAAGGAGAFAYTQTPTAASAAAGGGPFPLVVAAPQEHHPGVLTAAAAGGGGGSGGGGVGPSGANTTSALRAYSAEGLQQRPAVAAATATAATPVWGVAVAGVEGSLAEREGGDELSGKPKKD</sequence>
<dbReference type="SUPFAM" id="SSF50182">
    <property type="entry name" value="Sm-like ribonucleoproteins"/>
    <property type="match status" value="1"/>
</dbReference>
<evidence type="ECO:0000256" key="2">
    <source>
        <dbReference type="ARBA" id="ARBA00022692"/>
    </source>
</evidence>
<feature type="non-terminal residue" evidence="9">
    <location>
        <position position="710"/>
    </location>
</feature>
<keyword evidence="5 7" id="KW-0472">Membrane</keyword>
<keyword evidence="2 7" id="KW-0812">Transmembrane</keyword>
<evidence type="ECO:0000313" key="9">
    <source>
        <dbReference type="EMBL" id="GIL52977.1"/>
    </source>
</evidence>
<dbReference type="PROSITE" id="PS00018">
    <property type="entry name" value="EF_HAND_1"/>
    <property type="match status" value="1"/>
</dbReference>
<feature type="domain" description="EF-hand" evidence="8">
    <location>
        <begin position="272"/>
        <end position="307"/>
    </location>
</feature>